<dbReference type="Proteomes" id="UP000249898">
    <property type="component" value="Chromosome"/>
</dbReference>
<organism evidence="2 3">
    <name type="scientific">Marinomonas primoryensis</name>
    <dbReference type="NCBI Taxonomy" id="178399"/>
    <lineage>
        <taxon>Bacteria</taxon>
        <taxon>Pseudomonadati</taxon>
        <taxon>Pseudomonadota</taxon>
        <taxon>Gammaproteobacteria</taxon>
        <taxon>Oceanospirillales</taxon>
        <taxon>Oceanospirillaceae</taxon>
        <taxon>Marinomonas</taxon>
    </lineage>
</organism>
<dbReference type="EMBL" id="CP016181">
    <property type="protein sequence ID" value="AWX99515.1"/>
    <property type="molecule type" value="Genomic_DNA"/>
</dbReference>
<feature type="region of interest" description="Disordered" evidence="1">
    <location>
        <begin position="109"/>
        <end position="128"/>
    </location>
</feature>
<reference evidence="2 3" key="1">
    <citation type="submission" date="2016-06" db="EMBL/GenBank/DDBJ databases">
        <title>The sequenced genome of the ice-adhering bacterium Marinomonas primoryensis, from Antarctica.</title>
        <authorList>
            <person name="Graham L."/>
            <person name="Vance T.D.R."/>
            <person name="Davies P.L."/>
        </authorList>
    </citation>
    <scope>NUCLEOTIDE SEQUENCE [LARGE SCALE GENOMIC DNA]</scope>
    <source>
        <strain evidence="2 3">AceL</strain>
    </source>
</reference>
<dbReference type="RefSeq" id="WP_112136323.1">
    <property type="nucleotide sequence ID" value="NZ_CP016181.1"/>
</dbReference>
<dbReference type="NCBIfam" id="TIGR01635">
    <property type="entry name" value="tail_comp_S"/>
    <property type="match status" value="1"/>
</dbReference>
<name>A0A2Z4PPR8_9GAMM</name>
<accession>A0A2Z4PPR8</accession>
<protein>
    <submittedName>
        <fullName evidence="2">Phage virion morphogenesis protein</fullName>
    </submittedName>
</protein>
<dbReference type="InterPro" id="IPR006522">
    <property type="entry name" value="Phage_virion_morphogenesis"/>
</dbReference>
<evidence type="ECO:0000256" key="1">
    <source>
        <dbReference type="SAM" id="MobiDB-lite"/>
    </source>
</evidence>
<dbReference type="Pfam" id="PF05069">
    <property type="entry name" value="Phage_tail_S"/>
    <property type="match status" value="1"/>
</dbReference>
<evidence type="ECO:0000313" key="3">
    <source>
        <dbReference type="Proteomes" id="UP000249898"/>
    </source>
</evidence>
<feature type="compositionally biased region" description="Polar residues" evidence="1">
    <location>
        <begin position="109"/>
        <end position="121"/>
    </location>
</feature>
<dbReference type="AlphaFoldDB" id="A0A2Z4PPR8"/>
<sequence>MSQFITVDVRGLLSVQKQLEVLRMPTSMRRRLLSRTAKAVIKDSKKRVRNQVDLDGNPFEKRQRKRRRKMLSGLVKREKVLQNTGAEAKVGFGKSNDARIAAMHQYGNEQTVSASSLPKNNTAKDGDATRRQAKALIEAGYKIPRKGGKGTKKPSQKWIMDNLSVGKAGAILRWLRDQDETAKTSWKVKLPARSFLGASPADITRYVENIMNQMKQEVVNGHR</sequence>
<evidence type="ECO:0000313" key="2">
    <source>
        <dbReference type="EMBL" id="AWX99515.1"/>
    </source>
</evidence>
<dbReference type="OrthoDB" id="6116812at2"/>
<gene>
    <name evidence="2" type="ORF">A8139_05550</name>
</gene>
<proteinExistence type="predicted"/>